<proteinExistence type="predicted"/>
<evidence type="ECO:0000313" key="4">
    <source>
        <dbReference type="Proteomes" id="UP000297014"/>
    </source>
</evidence>
<reference evidence="1 3" key="1">
    <citation type="journal article" date="2014" name="Genome Announc.">
        <title>Draft Genome Sequence of Bacillus alcalophilus AV1934, a Classic Alkaliphile Isolated from Human Feces in 1934.</title>
        <authorList>
            <person name="Attie O."/>
            <person name="Jayaprakash A."/>
            <person name="Shah H."/>
            <person name="Paulsen I.T."/>
            <person name="Morino M."/>
            <person name="Takahashi Y."/>
            <person name="Narumi I."/>
            <person name="Sachidanandam R."/>
            <person name="Satoh K."/>
            <person name="Ito M."/>
            <person name="Krulwich T.A."/>
        </authorList>
    </citation>
    <scope>NUCLEOTIDE SEQUENCE [LARGE SCALE GENOMIC DNA]</scope>
    <source>
        <strain evidence="1 3">AV1934</strain>
    </source>
</reference>
<dbReference type="OrthoDB" id="9761899at2"/>
<keyword evidence="3" id="KW-1185">Reference proteome</keyword>
<dbReference type="STRING" id="1218173.BALCAV_0209800"/>
<dbReference type="Pfam" id="PF01257">
    <property type="entry name" value="2Fe-2S_thioredx"/>
    <property type="match status" value="1"/>
</dbReference>
<dbReference type="AlphaFoldDB" id="A0A094YVJ2"/>
<sequence length="107" mass="12202">MNLSTVSTHFLLCNGNSCTKNGAESVTESMRSTIKSCQLHTQIHTTKTLCNGQCKKGPIVIEYPKGVWYQQMTPELAVDLIQAKRDQKPFIKNRLYTYVNDCFRVEK</sequence>
<dbReference type="EMBL" id="ALPT02000027">
    <property type="protein sequence ID" value="KGA97537.1"/>
    <property type="molecule type" value="Genomic_DNA"/>
</dbReference>
<comment type="caution">
    <text evidence="1">The sequence shown here is derived from an EMBL/GenBank/DDBJ whole genome shotgun (WGS) entry which is preliminary data.</text>
</comment>
<protein>
    <recommendedName>
        <fullName evidence="5">Cobalamin biosynthesis protein</fullName>
    </recommendedName>
</protein>
<dbReference type="Gene3D" id="3.40.30.10">
    <property type="entry name" value="Glutaredoxin"/>
    <property type="match status" value="1"/>
</dbReference>
<dbReference type="Proteomes" id="UP000297014">
    <property type="component" value="Unassembled WGS sequence"/>
</dbReference>
<reference evidence="2 4" key="2">
    <citation type="submission" date="2014-01" db="EMBL/GenBank/DDBJ databases">
        <title>Draft genome sequencing of Bacillus alcalophilus CGMCC 1.3604.</title>
        <authorList>
            <person name="Yang J."/>
            <person name="Diao L."/>
            <person name="Yang S."/>
        </authorList>
    </citation>
    <scope>NUCLEOTIDE SEQUENCE [LARGE SCALE GENOMIC DNA]</scope>
    <source>
        <strain evidence="2 4">CGMCC 1.3604</strain>
    </source>
</reference>
<dbReference type="Proteomes" id="UP000002754">
    <property type="component" value="Unassembled WGS sequence"/>
</dbReference>
<dbReference type="EMBL" id="JALP01000102">
    <property type="protein sequence ID" value="THG90943.1"/>
    <property type="molecule type" value="Genomic_DNA"/>
</dbReference>
<evidence type="ECO:0008006" key="5">
    <source>
        <dbReference type="Google" id="ProtNLM"/>
    </source>
</evidence>
<dbReference type="RefSeq" id="WP_003322008.1">
    <property type="nucleotide sequence ID" value="NZ_ALPT02000027.1"/>
</dbReference>
<dbReference type="SUPFAM" id="SSF52833">
    <property type="entry name" value="Thioredoxin-like"/>
    <property type="match status" value="1"/>
</dbReference>
<accession>A0A094YVJ2</accession>
<evidence type="ECO:0000313" key="1">
    <source>
        <dbReference type="EMBL" id="KGA97537.1"/>
    </source>
</evidence>
<dbReference type="CDD" id="cd02980">
    <property type="entry name" value="TRX_Fd_family"/>
    <property type="match status" value="1"/>
</dbReference>
<name>A0A094YVJ2_ALKAL</name>
<evidence type="ECO:0000313" key="3">
    <source>
        <dbReference type="Proteomes" id="UP000002754"/>
    </source>
</evidence>
<dbReference type="InterPro" id="IPR036249">
    <property type="entry name" value="Thioredoxin-like_sf"/>
</dbReference>
<evidence type="ECO:0000313" key="2">
    <source>
        <dbReference type="EMBL" id="THG90943.1"/>
    </source>
</evidence>
<organism evidence="1 3">
    <name type="scientific">Alkalihalobacillus alcalophilus ATCC 27647 = CGMCC 1.3604</name>
    <dbReference type="NCBI Taxonomy" id="1218173"/>
    <lineage>
        <taxon>Bacteria</taxon>
        <taxon>Bacillati</taxon>
        <taxon>Bacillota</taxon>
        <taxon>Bacilli</taxon>
        <taxon>Bacillales</taxon>
        <taxon>Bacillaceae</taxon>
        <taxon>Alkalihalobacillus</taxon>
    </lineage>
</organism>
<gene>
    <name evidence="2" type="ORF">AJ85_08065</name>
    <name evidence="1" type="ORF">BALCAV_0209800</name>
</gene>
<dbReference type="eggNOG" id="COG3411">
    <property type="taxonomic scope" value="Bacteria"/>
</dbReference>